<name>S6BJZ1_BABBO</name>
<feature type="transmembrane region" description="Helical" evidence="1">
    <location>
        <begin position="15"/>
        <end position="36"/>
    </location>
</feature>
<evidence type="ECO:0000313" key="2">
    <source>
        <dbReference type="EMBL" id="BAN64162.1"/>
    </source>
</evidence>
<organism evidence="2">
    <name type="scientific">Babesia bovis</name>
    <dbReference type="NCBI Taxonomy" id="5865"/>
    <lineage>
        <taxon>Eukaryota</taxon>
        <taxon>Sar</taxon>
        <taxon>Alveolata</taxon>
        <taxon>Apicomplexa</taxon>
        <taxon>Aconoidasida</taxon>
        <taxon>Piroplasmida</taxon>
        <taxon>Babesiidae</taxon>
        <taxon>Babesia</taxon>
    </lineage>
</organism>
<feature type="transmembrane region" description="Helical" evidence="1">
    <location>
        <begin position="87"/>
        <end position="107"/>
    </location>
</feature>
<dbReference type="EMBL" id="AK440368">
    <property type="protein sequence ID" value="BAN64162.1"/>
    <property type="molecule type" value="mRNA"/>
</dbReference>
<evidence type="ECO:0000256" key="1">
    <source>
        <dbReference type="SAM" id="Phobius"/>
    </source>
</evidence>
<gene>
    <name evidence="2" type="primary">BBOV_III003420</name>
</gene>
<feature type="transmembrane region" description="Helical" evidence="1">
    <location>
        <begin position="51"/>
        <end position="75"/>
    </location>
</feature>
<dbReference type="AlphaFoldDB" id="S6BJZ1"/>
<feature type="transmembrane region" description="Helical" evidence="1">
    <location>
        <begin position="113"/>
        <end position="137"/>
    </location>
</feature>
<keyword evidence="1" id="KW-1133">Transmembrane helix</keyword>
<feature type="transmembrane region" description="Helical" evidence="1">
    <location>
        <begin position="149"/>
        <end position="173"/>
    </location>
</feature>
<keyword evidence="1" id="KW-0472">Membrane</keyword>
<dbReference type="SUPFAM" id="SSF103473">
    <property type="entry name" value="MFS general substrate transporter"/>
    <property type="match status" value="1"/>
</dbReference>
<dbReference type="VEuPathDB" id="PiroplasmaDB:BBOV_III003420"/>
<dbReference type="InterPro" id="IPR036259">
    <property type="entry name" value="MFS_trans_sf"/>
</dbReference>
<feature type="transmembrane region" description="Helical" evidence="1">
    <location>
        <begin position="185"/>
        <end position="206"/>
    </location>
</feature>
<accession>S6BJZ1</accession>
<protein>
    <submittedName>
        <fullName evidence="2">Transporter, major facilitator family</fullName>
    </submittedName>
</protein>
<keyword evidence="1" id="KW-0812">Transmembrane</keyword>
<reference evidence="2" key="1">
    <citation type="journal article" date="2014" name="BMC Genomics">
        <title>The Babesia bovis gene and promoter model: an update from full-length EST analysis.</title>
        <authorList>
            <person name="Yamagishi J."/>
            <person name="Wakaguri H."/>
            <person name="Yokoyama N."/>
            <person name="Yamashita R."/>
            <person name="Suzuki Y."/>
            <person name="Xuan X."/>
            <person name="Igarashi I."/>
        </authorList>
    </citation>
    <scope>NUCLEOTIDE SEQUENCE</scope>
    <source>
        <strain evidence="2">Texas</strain>
    </source>
</reference>
<sequence>MGLWQSFFTIIRDPYFCFSTLVISTIFYILSGIQFWTTKIAVSVYRMSHTLIYTLFIATSITAPFVGVIGGSWIIDLIGVKYPGKPVIVHWVILSWTVVALLAGISAMVWRNFYNLVGCIWLILFFGGGMLPPLTLITISNVSERLKPMASSVCMCVYHILGYVAGTALPGVVIDLTGDESTAIYATYLPAILGTVGAAANVIACYRISASSEESTSEDNAV</sequence>
<dbReference type="Gene3D" id="1.20.1250.20">
    <property type="entry name" value="MFS general substrate transporter like domains"/>
    <property type="match status" value="1"/>
</dbReference>
<proteinExistence type="evidence at transcript level"/>